<dbReference type="SUPFAM" id="SSF50621">
    <property type="entry name" value="Alanine racemase C-terminal domain-like"/>
    <property type="match status" value="1"/>
</dbReference>
<keyword evidence="4 5" id="KW-0456">Lyase</keyword>
<dbReference type="EMBL" id="NGJS01000002">
    <property type="protein sequence ID" value="RSU00121.1"/>
    <property type="molecule type" value="Genomic_DNA"/>
</dbReference>
<dbReference type="InterPro" id="IPR009006">
    <property type="entry name" value="Ala_racemase/Decarboxylase_C"/>
</dbReference>
<feature type="binding site" evidence="5">
    <location>
        <position position="250"/>
    </location>
    <ligand>
        <name>pyridoxal 5'-phosphate</name>
        <dbReference type="ChEBI" id="CHEBI:597326"/>
    </ligand>
</feature>
<dbReference type="PRINTS" id="PR01181">
    <property type="entry name" value="DAPDCRBXLASE"/>
</dbReference>
<dbReference type="NCBIfam" id="TIGR01048">
    <property type="entry name" value="lysA"/>
    <property type="match status" value="1"/>
</dbReference>
<comment type="function">
    <text evidence="5">Specifically catalyzes the decarboxylation of meso-diaminopimelate (meso-DAP) to L-lysine.</text>
</comment>
<dbReference type="HAMAP" id="MF_02120">
    <property type="entry name" value="LysA"/>
    <property type="match status" value="1"/>
</dbReference>
<reference evidence="10 11" key="1">
    <citation type="submission" date="2017-05" db="EMBL/GenBank/DDBJ databases">
        <title>Vagococcus spp. assemblies.</title>
        <authorList>
            <person name="Gulvik C.A."/>
        </authorList>
    </citation>
    <scope>NUCLEOTIDE SEQUENCE [LARGE SCALE GENOMIC DNA]</scope>
    <source>
        <strain evidence="10 11">SS1995</strain>
    </source>
</reference>
<feature type="binding site" evidence="5">
    <location>
        <position position="336"/>
    </location>
    <ligand>
        <name>substrate</name>
    </ligand>
</feature>
<evidence type="ECO:0000259" key="9">
    <source>
        <dbReference type="Pfam" id="PF02784"/>
    </source>
</evidence>
<feature type="modified residue" description="N6-(pyridoxal phosphate)lysine" evidence="5 7">
    <location>
        <position position="68"/>
    </location>
</feature>
<dbReference type="Proteomes" id="UP000287857">
    <property type="component" value="Unassembled WGS sequence"/>
</dbReference>
<dbReference type="UniPathway" id="UPA00034">
    <property type="reaction ID" value="UER00027"/>
</dbReference>
<dbReference type="PANTHER" id="PTHR43727:SF2">
    <property type="entry name" value="GROUP IV DECARBOXYLASE"/>
    <property type="match status" value="1"/>
</dbReference>
<evidence type="ECO:0000256" key="7">
    <source>
        <dbReference type="PIRSR" id="PIRSR600183-50"/>
    </source>
</evidence>
<feature type="binding site" evidence="5">
    <location>
        <position position="332"/>
    </location>
    <ligand>
        <name>substrate</name>
    </ligand>
</feature>
<evidence type="ECO:0000313" key="11">
    <source>
        <dbReference type="Proteomes" id="UP000287857"/>
    </source>
</evidence>
<dbReference type="PRINTS" id="PR01179">
    <property type="entry name" value="ODADCRBXLASE"/>
</dbReference>
<evidence type="ECO:0000256" key="8">
    <source>
        <dbReference type="RuleBase" id="RU003738"/>
    </source>
</evidence>
<dbReference type="SUPFAM" id="SSF51419">
    <property type="entry name" value="PLP-binding barrel"/>
    <property type="match status" value="1"/>
</dbReference>
<accession>A0A430A139</accession>
<feature type="binding site" evidence="5">
    <location>
        <position position="295"/>
    </location>
    <ligand>
        <name>substrate</name>
    </ligand>
</feature>
<evidence type="ECO:0000256" key="6">
    <source>
        <dbReference type="NCBIfam" id="TIGR01048"/>
    </source>
</evidence>
<feature type="binding site" evidence="5">
    <location>
        <position position="392"/>
    </location>
    <ligand>
        <name>pyridoxal 5'-phosphate</name>
        <dbReference type="ChEBI" id="CHEBI:597326"/>
    </ligand>
</feature>
<dbReference type="GO" id="GO:0009089">
    <property type="term" value="P:lysine biosynthetic process via diaminopimelate"/>
    <property type="evidence" value="ECO:0007669"/>
    <property type="project" value="UniProtKB-UniRule"/>
</dbReference>
<dbReference type="FunFam" id="3.20.20.10:FF:000003">
    <property type="entry name" value="Diaminopimelate decarboxylase"/>
    <property type="match status" value="1"/>
</dbReference>
<keyword evidence="3 5" id="KW-0663">Pyridoxal phosphate</keyword>
<dbReference type="InterPro" id="IPR029066">
    <property type="entry name" value="PLP-binding_barrel"/>
</dbReference>
<evidence type="ECO:0000256" key="2">
    <source>
        <dbReference type="ARBA" id="ARBA00022793"/>
    </source>
</evidence>
<dbReference type="CDD" id="cd06828">
    <property type="entry name" value="PLPDE_III_DapDC"/>
    <property type="match status" value="1"/>
</dbReference>
<comment type="cofactor">
    <cofactor evidence="1 5 7 8">
        <name>pyridoxal 5'-phosphate</name>
        <dbReference type="ChEBI" id="CHEBI:597326"/>
    </cofactor>
</comment>
<dbReference type="Gene3D" id="2.40.37.10">
    <property type="entry name" value="Lyase, Ornithine Decarboxylase, Chain A, domain 1"/>
    <property type="match status" value="1"/>
</dbReference>
<dbReference type="Pfam" id="PF02784">
    <property type="entry name" value="Orn_Arg_deC_N"/>
    <property type="match status" value="1"/>
</dbReference>
<feature type="binding site" evidence="5">
    <location>
        <begin position="292"/>
        <end position="295"/>
    </location>
    <ligand>
        <name>pyridoxal 5'-phosphate</name>
        <dbReference type="ChEBI" id="CHEBI:597326"/>
    </ligand>
</feature>
<feature type="binding site" evidence="5">
    <location>
        <position position="364"/>
    </location>
    <ligand>
        <name>substrate</name>
    </ligand>
</feature>
<evidence type="ECO:0000256" key="3">
    <source>
        <dbReference type="ARBA" id="ARBA00022898"/>
    </source>
</evidence>
<evidence type="ECO:0000313" key="10">
    <source>
        <dbReference type="EMBL" id="RSU00121.1"/>
    </source>
</evidence>
<comment type="caution">
    <text evidence="10">The sequence shown here is derived from an EMBL/GenBank/DDBJ whole genome shotgun (WGS) entry which is preliminary data.</text>
</comment>
<evidence type="ECO:0000256" key="1">
    <source>
        <dbReference type="ARBA" id="ARBA00001933"/>
    </source>
</evidence>
<keyword evidence="11" id="KW-1185">Reference proteome</keyword>
<feature type="binding site" evidence="5">
    <location>
        <position position="392"/>
    </location>
    <ligand>
        <name>substrate</name>
    </ligand>
</feature>
<dbReference type="Gene3D" id="3.20.20.10">
    <property type="entry name" value="Alanine racemase"/>
    <property type="match status" value="1"/>
</dbReference>
<comment type="pathway">
    <text evidence="5 8">Amino-acid biosynthesis; L-lysine biosynthesis via DAP pathway; L-lysine from DL-2,6-diaminopimelate: step 1/1.</text>
</comment>
<comment type="catalytic activity">
    <reaction evidence="5 8">
        <text>meso-2,6-diaminopimelate + H(+) = L-lysine + CO2</text>
        <dbReference type="Rhea" id="RHEA:15101"/>
        <dbReference type="ChEBI" id="CHEBI:15378"/>
        <dbReference type="ChEBI" id="CHEBI:16526"/>
        <dbReference type="ChEBI" id="CHEBI:32551"/>
        <dbReference type="ChEBI" id="CHEBI:57791"/>
        <dbReference type="EC" id="4.1.1.20"/>
    </reaction>
</comment>
<proteinExistence type="inferred from homology"/>
<dbReference type="GO" id="GO:0030170">
    <property type="term" value="F:pyridoxal phosphate binding"/>
    <property type="evidence" value="ECO:0007669"/>
    <property type="project" value="UniProtKB-UniRule"/>
</dbReference>
<dbReference type="GO" id="GO:0008836">
    <property type="term" value="F:diaminopimelate decarboxylase activity"/>
    <property type="evidence" value="ECO:0007669"/>
    <property type="project" value="UniProtKB-UniRule"/>
</dbReference>
<feature type="domain" description="Orn/DAP/Arg decarboxylase 2 N-terminal" evidence="9">
    <location>
        <begin position="44"/>
        <end position="299"/>
    </location>
</feature>
<dbReference type="RefSeq" id="WP_125983073.1">
    <property type="nucleotide sequence ID" value="NZ_NGJS01000002.1"/>
</dbReference>
<evidence type="ECO:0000256" key="5">
    <source>
        <dbReference type="HAMAP-Rule" id="MF_02120"/>
    </source>
</evidence>
<keyword evidence="5" id="KW-0028">Amino-acid biosynthesis</keyword>
<dbReference type="InterPro" id="IPR022644">
    <property type="entry name" value="De-COase2_N"/>
</dbReference>
<keyword evidence="2 5" id="KW-0210">Decarboxylase</keyword>
<dbReference type="EC" id="4.1.1.20" evidence="5 6"/>
<sequence>MSHVLFGTSQITEDGQLEIAGCLASDLAKEYGTPLFIYDVAKMKEMARGFKQTFDTFGTPHKVMYASKAFSCKAIYQLLKNEGLGFDVVSSGEIFTALAAGIEPSMLEFHGNNKTPAELEYAIDSAVGTIVIDNFNELDIVSRLVKVKNKIQTILLRVTPGVDAHTHDYILTGQEDSKFGFDVKSGQAAEALVKALADNQLIVAGIHCHIGSQIFDTSGFTAATEQMMSLLVDWRHQYDYVADVLNLGGGFGVRYTKEDTPLEPRMYVEKMIKEVKRLSKATDYPIPEIWIEPGRSIVAEAGTTLYTVGSRKEVANVRTFVAVDGGMGDNIRPALYQAKYTGLLADRAYDNPTETVTIVGKYCESGDRLIEDIELPHANTGDIFAMLTTGAYGYSMANHYNRNPKPAVVFVEDGQSQLVLRRETWADLILLDNDLK</sequence>
<dbReference type="InterPro" id="IPR002986">
    <property type="entry name" value="DAP_deCOOHase_LysA"/>
</dbReference>
<organism evidence="10 11">
    <name type="scientific">Vagococcus vulneris</name>
    <dbReference type="NCBI Taxonomy" id="1977869"/>
    <lineage>
        <taxon>Bacteria</taxon>
        <taxon>Bacillati</taxon>
        <taxon>Bacillota</taxon>
        <taxon>Bacilli</taxon>
        <taxon>Lactobacillales</taxon>
        <taxon>Enterococcaceae</taxon>
        <taxon>Vagococcus</taxon>
    </lineage>
</organism>
<evidence type="ECO:0000256" key="4">
    <source>
        <dbReference type="ARBA" id="ARBA00023239"/>
    </source>
</evidence>
<feature type="active site" description="Proton donor" evidence="7">
    <location>
        <position position="363"/>
    </location>
</feature>
<dbReference type="AlphaFoldDB" id="A0A430A139"/>
<gene>
    <name evidence="5" type="primary">lysA</name>
    <name evidence="10" type="ORF">CBF37_02140</name>
</gene>
<protein>
    <recommendedName>
        <fullName evidence="5 6">Diaminopimelate decarboxylase</fullName>
        <shortName evidence="5">DAP decarboxylase</shortName>
        <shortName evidence="5">DAPDC</shortName>
        <ecNumber evidence="5 6">4.1.1.20</ecNumber>
    </recommendedName>
</protein>
<dbReference type="PANTHER" id="PTHR43727">
    <property type="entry name" value="DIAMINOPIMELATE DECARBOXYLASE"/>
    <property type="match status" value="1"/>
</dbReference>
<dbReference type="InterPro" id="IPR000183">
    <property type="entry name" value="Orn/DAP/Arg_de-COase"/>
</dbReference>
<name>A0A430A139_9ENTE</name>
<keyword evidence="5 8" id="KW-0457">Lysine biosynthesis</keyword>
<comment type="subunit">
    <text evidence="5">Homodimer.</text>
</comment>
<comment type="similarity">
    <text evidence="5">Belongs to the Orn/Lys/Arg decarboxylase class-II family. LysA subfamily.</text>
</comment>
<dbReference type="OrthoDB" id="9802241at2"/>